<dbReference type="Pfam" id="PF00400">
    <property type="entry name" value="WD40"/>
    <property type="match status" value="7"/>
</dbReference>
<feature type="compositionally biased region" description="Basic and acidic residues" evidence="7">
    <location>
        <begin position="177"/>
        <end position="194"/>
    </location>
</feature>
<dbReference type="InterPro" id="IPR036047">
    <property type="entry name" value="F-box-like_dom_sf"/>
</dbReference>
<dbReference type="OrthoDB" id="190105at2759"/>
<feature type="repeat" description="WD" evidence="6">
    <location>
        <begin position="863"/>
        <end position="904"/>
    </location>
</feature>
<feature type="region of interest" description="Disordered" evidence="7">
    <location>
        <begin position="1"/>
        <end position="38"/>
    </location>
</feature>
<feature type="compositionally biased region" description="Acidic residues" evidence="7">
    <location>
        <begin position="299"/>
        <end position="309"/>
    </location>
</feature>
<feature type="region of interest" description="Disordered" evidence="7">
    <location>
        <begin position="334"/>
        <end position="372"/>
    </location>
</feature>
<dbReference type="GO" id="GO:0051301">
    <property type="term" value="P:cell division"/>
    <property type="evidence" value="ECO:0007669"/>
    <property type="project" value="UniProtKB-KW"/>
</dbReference>
<feature type="repeat" description="WD" evidence="6">
    <location>
        <begin position="777"/>
        <end position="796"/>
    </location>
</feature>
<feature type="compositionally biased region" description="Polar residues" evidence="7">
    <location>
        <begin position="310"/>
        <end position="319"/>
    </location>
</feature>
<keyword evidence="4" id="KW-0677">Repeat</keyword>
<evidence type="ECO:0000259" key="8">
    <source>
        <dbReference type="PROSITE" id="PS50181"/>
    </source>
</evidence>
<dbReference type="EMBL" id="JPKY01000023">
    <property type="protein sequence ID" value="KFH46068.1"/>
    <property type="molecule type" value="Genomic_DNA"/>
</dbReference>
<feature type="repeat" description="WD" evidence="6">
    <location>
        <begin position="905"/>
        <end position="944"/>
    </location>
</feature>
<dbReference type="STRING" id="857340.A0A086T9N6"/>
<feature type="compositionally biased region" description="Polar residues" evidence="7">
    <location>
        <begin position="127"/>
        <end position="151"/>
    </location>
</feature>
<dbReference type="Gene3D" id="1.20.1280.50">
    <property type="match status" value="1"/>
</dbReference>
<evidence type="ECO:0000256" key="4">
    <source>
        <dbReference type="ARBA" id="ARBA00022737"/>
    </source>
</evidence>
<feature type="region of interest" description="Disordered" evidence="7">
    <location>
        <begin position="549"/>
        <end position="596"/>
    </location>
</feature>
<dbReference type="HOGENOM" id="CLU_000288_103_3_1"/>
<feature type="compositionally biased region" description="Polar residues" evidence="7">
    <location>
        <begin position="362"/>
        <end position="372"/>
    </location>
</feature>
<dbReference type="InterPro" id="IPR036322">
    <property type="entry name" value="WD40_repeat_dom_sf"/>
</dbReference>
<dbReference type="PRINTS" id="PR00320">
    <property type="entry name" value="GPROTEINBRPT"/>
</dbReference>
<feature type="domain" description="F-box" evidence="8">
    <location>
        <begin position="454"/>
        <end position="501"/>
    </location>
</feature>
<dbReference type="SMART" id="SM00320">
    <property type="entry name" value="WD40"/>
    <property type="match status" value="8"/>
</dbReference>
<accession>A0A086T9N6</accession>
<feature type="region of interest" description="Disordered" evidence="7">
    <location>
        <begin position="126"/>
        <end position="319"/>
    </location>
</feature>
<evidence type="ECO:0000313" key="9">
    <source>
        <dbReference type="EMBL" id="KFH46068.1"/>
    </source>
</evidence>
<proteinExistence type="inferred from homology"/>
<evidence type="ECO:0000256" key="5">
    <source>
        <dbReference type="ARBA" id="ARBA00022786"/>
    </source>
</evidence>
<dbReference type="PROSITE" id="PS50181">
    <property type="entry name" value="FBOX"/>
    <property type="match status" value="1"/>
</dbReference>
<dbReference type="SUPFAM" id="SSF50978">
    <property type="entry name" value="WD40 repeat-like"/>
    <property type="match status" value="1"/>
</dbReference>
<evidence type="ECO:0000256" key="6">
    <source>
        <dbReference type="PROSITE-ProRule" id="PRU00221"/>
    </source>
</evidence>
<comment type="similarity">
    <text evidence="2">Belongs to the WD repeat MET30/SCONB/SCON-2 family.</text>
</comment>
<dbReference type="InterPro" id="IPR019775">
    <property type="entry name" value="WD40_repeat_CS"/>
</dbReference>
<evidence type="ECO:0000256" key="1">
    <source>
        <dbReference type="ARBA" id="ARBA00004906"/>
    </source>
</evidence>
<feature type="repeat" description="WD" evidence="6">
    <location>
        <begin position="823"/>
        <end position="862"/>
    </location>
</feature>
<gene>
    <name evidence="9" type="ORF">ACRE_030680</name>
</gene>
<comment type="pathway">
    <text evidence="1">Protein modification; protein ubiquitination.</text>
</comment>
<dbReference type="PANTHER" id="PTHR19872:SF9">
    <property type="entry name" value="UBIQUITIN-BINDING SDF UBIQUITIN LIGASE COMPLEX SUBUNIT"/>
    <property type="match status" value="1"/>
</dbReference>
<dbReference type="InterPro" id="IPR015943">
    <property type="entry name" value="WD40/YVTN_repeat-like_dom_sf"/>
</dbReference>
<reference evidence="10" key="1">
    <citation type="journal article" date="2014" name="Genome Announc.">
        <title>Genome sequence and annotation of Acremonium chrysogenum, producer of the beta-lactam antibiotic cephalosporin C.</title>
        <authorList>
            <person name="Terfehr D."/>
            <person name="Dahlmann T.A."/>
            <person name="Specht T."/>
            <person name="Zadra I."/>
            <person name="Kuernsteiner H."/>
            <person name="Kueck U."/>
        </authorList>
    </citation>
    <scope>NUCLEOTIDE SEQUENCE [LARGE SCALE GENOMIC DNA]</scope>
    <source>
        <strain evidence="10">ATCC 11550 / CBS 779.69 / DSM 880 / IAM 14645 / JCM 23072 / IMI 49137</strain>
    </source>
</reference>
<dbReference type="SMART" id="SM00256">
    <property type="entry name" value="FBOX"/>
    <property type="match status" value="1"/>
</dbReference>
<feature type="compositionally biased region" description="Low complexity" evidence="7">
    <location>
        <begin position="202"/>
        <end position="212"/>
    </location>
</feature>
<dbReference type="Proteomes" id="UP000029964">
    <property type="component" value="Unassembled WGS sequence"/>
</dbReference>
<name>A0A086T9N6_HAPC1</name>
<dbReference type="CDD" id="cd00200">
    <property type="entry name" value="WD40"/>
    <property type="match status" value="1"/>
</dbReference>
<dbReference type="Gene3D" id="2.130.10.10">
    <property type="entry name" value="YVTN repeat-like/Quinoprotein amine dehydrogenase"/>
    <property type="match status" value="1"/>
</dbReference>
<dbReference type="InterPro" id="IPR020472">
    <property type="entry name" value="WD40_PAC1"/>
</dbReference>
<feature type="compositionally biased region" description="Low complexity" evidence="7">
    <location>
        <begin position="162"/>
        <end position="176"/>
    </location>
</feature>
<sequence length="1049" mass="115543">MAPSNDSPATNTLQESNPSQLVSVNISESSSEHPGRLHFEVSECVETRTVTTTTRLTRKFPHVFDSNPTPLEALDTKEFPLAMKPTPPELLAFSFRTAAEESVDGDCRNPAPVSGRVGDVLAVHASSKPSSLTIHDTPSPSCTSRRLSRSPSEAYPRHQRQTRSSAASASTSTDQSMKSRDRSAHSKALSDKLRRTLAHGATSTLGSHSSSTRRSDSPRQPRSHVGFLATPDSSELVDLGVDRSLTSRPRTLQLDRSRNSDDSSPSQHVSGSRATDRPVDSDSQTVFEGNVATPPITDADIEPFADSEDSSQQTTRSLLHQSRPSIDVAAAQNATLPSPRLSPTLGASRINSADQEDDGENPESSFQTDGTAMTSWADETQAMDEGDSMALGLTSARPGHLDDKSLVVDTNMFLKAFDSMKTEMQTYMMYQLLRRCPRPTLRVVANAVNPALKCDFFARLPPELSHHILSYLNHRDLCRAAQVSKHWRNTVDRDETCWKELFDRDGFVLPPGELAKAISQGWGWQDPAEGLNGSERDLSMLNRLTSSEQELTGTTRNHADPQPRASRVSKRKRGLNPYSSSERSKRRASAQEMASSLYDKAQPEVGQHKGAGPLSAASAAAVAVPDPHLGLASLRQLHLFKSLYRRHYLMRESWTSGQVKPSHVAFAAHPRHVITCLQFDEDKIITGSDDTFIHVYDTKTGKLRNKLVGHEGGVWALQYEGNILVSGSTDRSVRVWDIERGLCQQVFYGHTSTVRCLQILTPTQTGTAPDGTAIMQPEKPLIITGSRDSQLRVWRLPEVGSKRYIQNALPSQESDCPYFIRALSGHTHSVRAISAHGDTLVSGSYDSIVRVWRISTGECLHVLHGHSQKVYSVVLDHERNRCISGSMDSLVKIWDLTTGACLHTLEGHSLLVGLLDLRDERLVSAAADSTLRIWDPETGRCKNTLMAHTGAITCFQHDGRKVISGSEKTVKMWDIQTGECVQDLLADLNAVWQVKFDGRRCVAAVQRDQLTYVEILDFGAVRDGAPPEDLGRRILLNEDEVQAMIEEEP</sequence>
<keyword evidence="5" id="KW-0833">Ubl conjugation pathway</keyword>
<protein>
    <submittedName>
        <fullName evidence="9">Cell division control protein-like protein</fullName>
    </submittedName>
</protein>
<evidence type="ECO:0000256" key="7">
    <source>
        <dbReference type="SAM" id="MobiDB-lite"/>
    </source>
</evidence>
<feature type="repeat" description="WD" evidence="6">
    <location>
        <begin position="707"/>
        <end position="746"/>
    </location>
</feature>
<keyword evidence="3 6" id="KW-0853">WD repeat</keyword>
<organism evidence="9 10">
    <name type="scientific">Hapsidospora chrysogenum (strain ATCC 11550 / CBS 779.69 / DSM 880 / IAM 14645 / JCM 23072 / IMI 49137)</name>
    <name type="common">Acremonium chrysogenum</name>
    <dbReference type="NCBI Taxonomy" id="857340"/>
    <lineage>
        <taxon>Eukaryota</taxon>
        <taxon>Fungi</taxon>
        <taxon>Dikarya</taxon>
        <taxon>Ascomycota</taxon>
        <taxon>Pezizomycotina</taxon>
        <taxon>Sordariomycetes</taxon>
        <taxon>Hypocreomycetidae</taxon>
        <taxon>Hypocreales</taxon>
        <taxon>Bionectriaceae</taxon>
        <taxon>Hapsidospora</taxon>
    </lineage>
</organism>
<dbReference type="InterPro" id="IPR051075">
    <property type="entry name" value="SCF_subunit_WD-repeat"/>
</dbReference>
<evidence type="ECO:0000256" key="3">
    <source>
        <dbReference type="ARBA" id="ARBA00022574"/>
    </source>
</evidence>
<evidence type="ECO:0000313" key="10">
    <source>
        <dbReference type="Proteomes" id="UP000029964"/>
    </source>
</evidence>
<dbReference type="AlphaFoldDB" id="A0A086T9N6"/>
<keyword evidence="9" id="KW-0131">Cell cycle</keyword>
<dbReference type="PROSITE" id="PS50294">
    <property type="entry name" value="WD_REPEATS_REGION"/>
    <property type="match status" value="4"/>
</dbReference>
<dbReference type="SUPFAM" id="SSF81383">
    <property type="entry name" value="F-box domain"/>
    <property type="match status" value="1"/>
</dbReference>
<feature type="compositionally biased region" description="Polar residues" evidence="7">
    <location>
        <begin position="1"/>
        <end position="29"/>
    </location>
</feature>
<evidence type="ECO:0000256" key="2">
    <source>
        <dbReference type="ARBA" id="ARBA00007968"/>
    </source>
</evidence>
<keyword evidence="9" id="KW-0132">Cell division</keyword>
<dbReference type="PANTHER" id="PTHR19872">
    <property type="entry name" value="UBIQUITIN LIGASE SPECIFICITY FACTOR/HREP PROTEIN"/>
    <property type="match status" value="1"/>
</dbReference>
<dbReference type="CDD" id="cd22147">
    <property type="entry name" value="F-box_SpPof1-like"/>
    <property type="match status" value="1"/>
</dbReference>
<dbReference type="PROSITE" id="PS50082">
    <property type="entry name" value="WD_REPEATS_2"/>
    <property type="match status" value="5"/>
</dbReference>
<dbReference type="InterPro" id="IPR001810">
    <property type="entry name" value="F-box_dom"/>
</dbReference>
<dbReference type="InterPro" id="IPR001680">
    <property type="entry name" value="WD40_rpt"/>
</dbReference>
<dbReference type="PROSITE" id="PS00678">
    <property type="entry name" value="WD_REPEATS_1"/>
    <property type="match status" value="2"/>
</dbReference>
<dbReference type="Pfam" id="PF12937">
    <property type="entry name" value="F-box-like"/>
    <property type="match status" value="1"/>
</dbReference>
<keyword evidence="10" id="KW-1185">Reference proteome</keyword>
<comment type="caution">
    <text evidence="9">The sequence shown here is derived from an EMBL/GenBank/DDBJ whole genome shotgun (WGS) entry which is preliminary data.</text>
</comment>